<reference evidence="2" key="2">
    <citation type="submission" date="2020-09" db="EMBL/GenBank/DDBJ databases">
        <authorList>
            <person name="Kikuchi T."/>
        </authorList>
    </citation>
    <scope>NUCLEOTIDE SEQUENCE</scope>
    <source>
        <strain evidence="2">Ka4C1</strain>
    </source>
</reference>
<keyword evidence="4" id="KW-1185">Reference proteome</keyword>
<evidence type="ECO:0000313" key="5">
    <source>
        <dbReference type="WBParaSite" id="BXY_1688500.1"/>
    </source>
</evidence>
<dbReference type="AlphaFoldDB" id="A0A1I7SV11"/>
<feature type="region of interest" description="Disordered" evidence="1">
    <location>
        <begin position="1"/>
        <end position="57"/>
    </location>
</feature>
<accession>A0A1I7SV11</accession>
<evidence type="ECO:0000313" key="3">
    <source>
        <dbReference type="Proteomes" id="UP000095284"/>
    </source>
</evidence>
<dbReference type="Proteomes" id="UP000095284">
    <property type="component" value="Unplaced"/>
</dbReference>
<organism evidence="3 5">
    <name type="scientific">Bursaphelenchus xylophilus</name>
    <name type="common">Pinewood nematode worm</name>
    <name type="synonym">Aphelenchoides xylophilus</name>
    <dbReference type="NCBI Taxonomy" id="6326"/>
    <lineage>
        <taxon>Eukaryota</taxon>
        <taxon>Metazoa</taxon>
        <taxon>Ecdysozoa</taxon>
        <taxon>Nematoda</taxon>
        <taxon>Chromadorea</taxon>
        <taxon>Rhabditida</taxon>
        <taxon>Tylenchina</taxon>
        <taxon>Tylenchomorpha</taxon>
        <taxon>Aphelenchoidea</taxon>
        <taxon>Aphelenchoididae</taxon>
        <taxon>Bursaphelenchus</taxon>
    </lineage>
</organism>
<sequence>MMGNNPVRAEMEEKEAVNEEGNVEVGRDVEGPDVEDDPQEPVERMDDQELDDGDAGTAQIEIIEEQQIRLADFAMRPRL</sequence>
<evidence type="ECO:0000313" key="2">
    <source>
        <dbReference type="EMBL" id="CAD5217282.1"/>
    </source>
</evidence>
<feature type="compositionally biased region" description="Acidic residues" evidence="1">
    <location>
        <begin position="31"/>
        <end position="40"/>
    </location>
</feature>
<evidence type="ECO:0000256" key="1">
    <source>
        <dbReference type="SAM" id="MobiDB-lite"/>
    </source>
</evidence>
<dbReference type="EMBL" id="CAJFDI010000002">
    <property type="protein sequence ID" value="CAD5217282.1"/>
    <property type="molecule type" value="Genomic_DNA"/>
</dbReference>
<dbReference type="EMBL" id="CAJFCV020000002">
    <property type="protein sequence ID" value="CAG9100716.1"/>
    <property type="molecule type" value="Genomic_DNA"/>
</dbReference>
<dbReference type="Proteomes" id="UP000659654">
    <property type="component" value="Unassembled WGS sequence"/>
</dbReference>
<dbReference type="Proteomes" id="UP000582659">
    <property type="component" value="Unassembled WGS sequence"/>
</dbReference>
<gene>
    <name evidence="2" type="ORF">BXYJ_LOCUS4957</name>
</gene>
<evidence type="ECO:0000313" key="4">
    <source>
        <dbReference type="Proteomes" id="UP000659654"/>
    </source>
</evidence>
<dbReference type="WBParaSite" id="BXY_1688500.1">
    <property type="protein sequence ID" value="BXY_1688500.1"/>
    <property type="gene ID" value="BXY_1688500"/>
</dbReference>
<name>A0A1I7SV11_BURXY</name>
<reference evidence="5" key="1">
    <citation type="submission" date="2016-11" db="UniProtKB">
        <authorList>
            <consortium name="WormBaseParasite"/>
        </authorList>
    </citation>
    <scope>IDENTIFICATION</scope>
</reference>
<proteinExistence type="predicted"/>
<protein>
    <submittedName>
        <fullName evidence="2">(pine wood nematode) hypothetical protein</fullName>
    </submittedName>
</protein>